<feature type="transmembrane region" description="Helical" evidence="7">
    <location>
        <begin position="65"/>
        <end position="86"/>
    </location>
</feature>
<sequence length="289" mass="33122">MDFSVILFLLVLGTGFFWVLDLLVFKPKRRLEAAQVLAQARHSGQTLSPEIEKKLKSTAMRQPMWLEYSASFFPVILFVFLLRSFVVEPFKIPSGSMIPTLLVGDLILVNKFAYGIRLPILDKKVINVSDPKPGDVMVFRYPNDPSLDYIKRVIGVGGDVVDYHDKRLTINGKPLPTVPVEKYYDPERFSYSLQYKETINGKTHMILNDEEAPAYVVGAEDFEFRKNCEYDVKGFRCVVPKGHYFMMGDNRDNSSDSRIWGFVSDKEIVGKAFLVWMNFNDLSRIGLTY</sequence>
<comment type="caution">
    <text evidence="8">Lacks conserved residue(s) required for the propagation of feature annotation.</text>
</comment>
<evidence type="ECO:0000256" key="2">
    <source>
        <dbReference type="ARBA" id="ARBA00009370"/>
    </source>
</evidence>
<dbReference type="PROSITE" id="PS00761">
    <property type="entry name" value="SPASE_I_3"/>
    <property type="match status" value="1"/>
</dbReference>
<dbReference type="InterPro" id="IPR019758">
    <property type="entry name" value="Pept_S26A_signal_pept_1_CS"/>
</dbReference>
<accession>A0ABQ5YMV7</accession>
<keyword evidence="6 7" id="KW-0378">Hydrolase</keyword>
<protein>
    <recommendedName>
        <fullName evidence="4 7">Signal peptidase I</fullName>
        <ecNumber evidence="3 7">3.4.21.89</ecNumber>
    </recommendedName>
</protein>
<dbReference type="CDD" id="cd06530">
    <property type="entry name" value="S26_SPase_I"/>
    <property type="match status" value="1"/>
</dbReference>
<dbReference type="PANTHER" id="PTHR43390:SF1">
    <property type="entry name" value="CHLOROPLAST PROCESSING PEPTIDASE"/>
    <property type="match status" value="1"/>
</dbReference>
<feature type="domain" description="Peptidase S26" evidence="9">
    <location>
        <begin position="66"/>
        <end position="276"/>
    </location>
</feature>
<evidence type="ECO:0000256" key="5">
    <source>
        <dbReference type="ARBA" id="ARBA00022670"/>
    </source>
</evidence>
<evidence type="ECO:0000256" key="6">
    <source>
        <dbReference type="ARBA" id="ARBA00022801"/>
    </source>
</evidence>
<evidence type="ECO:0000256" key="8">
    <source>
        <dbReference type="RuleBase" id="RU362042"/>
    </source>
</evidence>
<name>A0ABQ5YMV7_9BURK</name>
<dbReference type="InterPro" id="IPR036286">
    <property type="entry name" value="LexA/Signal_pep-like_sf"/>
</dbReference>
<dbReference type="Gene3D" id="2.10.109.10">
    <property type="entry name" value="Umud Fragment, subunit A"/>
    <property type="match status" value="1"/>
</dbReference>
<dbReference type="PANTHER" id="PTHR43390">
    <property type="entry name" value="SIGNAL PEPTIDASE I"/>
    <property type="match status" value="1"/>
</dbReference>
<comment type="subcellular location">
    <subcellularLocation>
        <location evidence="8">Membrane</location>
        <topology evidence="8">Single-pass type II membrane protein</topology>
    </subcellularLocation>
</comment>
<organism evidence="10 11">
    <name type="scientific">Limnobacter litoralis</name>
    <dbReference type="NCBI Taxonomy" id="481366"/>
    <lineage>
        <taxon>Bacteria</taxon>
        <taxon>Pseudomonadati</taxon>
        <taxon>Pseudomonadota</taxon>
        <taxon>Betaproteobacteria</taxon>
        <taxon>Burkholderiales</taxon>
        <taxon>Burkholderiaceae</taxon>
        <taxon>Limnobacter</taxon>
    </lineage>
</organism>
<dbReference type="Proteomes" id="UP001156664">
    <property type="component" value="Unassembled WGS sequence"/>
</dbReference>
<dbReference type="InterPro" id="IPR019533">
    <property type="entry name" value="Peptidase_S26"/>
</dbReference>
<keyword evidence="7" id="KW-1133">Transmembrane helix</keyword>
<dbReference type="InterPro" id="IPR019756">
    <property type="entry name" value="Pept_S26A_signal_pept_1_Ser-AS"/>
</dbReference>
<evidence type="ECO:0000256" key="3">
    <source>
        <dbReference type="ARBA" id="ARBA00013208"/>
    </source>
</evidence>
<proteinExistence type="inferred from homology"/>
<dbReference type="PROSITE" id="PS00760">
    <property type="entry name" value="SPASE_I_2"/>
    <property type="match status" value="1"/>
</dbReference>
<dbReference type="Pfam" id="PF10502">
    <property type="entry name" value="Peptidase_S26"/>
    <property type="match status" value="1"/>
</dbReference>
<comment type="caution">
    <text evidence="10">The sequence shown here is derived from an EMBL/GenBank/DDBJ whole genome shotgun (WGS) entry which is preliminary data.</text>
</comment>
<feature type="transmembrane region" description="Helical" evidence="7">
    <location>
        <begin position="6"/>
        <end position="25"/>
    </location>
</feature>
<evidence type="ECO:0000256" key="4">
    <source>
        <dbReference type="ARBA" id="ARBA00019232"/>
    </source>
</evidence>
<keyword evidence="5 7" id="KW-0645">Protease</keyword>
<comment type="catalytic activity">
    <reaction evidence="1 7">
        <text>Cleavage of hydrophobic, N-terminal signal or leader sequences from secreted and periplasmic proteins.</text>
        <dbReference type="EC" id="3.4.21.89"/>
    </reaction>
</comment>
<keyword evidence="11" id="KW-1185">Reference proteome</keyword>
<keyword evidence="7" id="KW-0812">Transmembrane</keyword>
<gene>
    <name evidence="10" type="primary">lepB</name>
    <name evidence="10" type="ORF">GCM10007875_09960</name>
</gene>
<reference evidence="11" key="1">
    <citation type="journal article" date="2019" name="Int. J. Syst. Evol. Microbiol.">
        <title>The Global Catalogue of Microorganisms (GCM) 10K type strain sequencing project: providing services to taxonomists for standard genome sequencing and annotation.</title>
        <authorList>
            <consortium name="The Broad Institute Genomics Platform"/>
            <consortium name="The Broad Institute Genome Sequencing Center for Infectious Disease"/>
            <person name="Wu L."/>
            <person name="Ma J."/>
        </authorList>
    </citation>
    <scope>NUCLEOTIDE SEQUENCE [LARGE SCALE GENOMIC DNA]</scope>
    <source>
        <strain evidence="11">NBRC 105857</strain>
    </source>
</reference>
<evidence type="ECO:0000313" key="11">
    <source>
        <dbReference type="Proteomes" id="UP001156664"/>
    </source>
</evidence>
<dbReference type="PRINTS" id="PR00727">
    <property type="entry name" value="LEADERPTASE"/>
</dbReference>
<dbReference type="EMBL" id="BSOJ01000009">
    <property type="protein sequence ID" value="GLR25908.1"/>
    <property type="molecule type" value="Genomic_DNA"/>
</dbReference>
<dbReference type="NCBIfam" id="TIGR02227">
    <property type="entry name" value="sigpep_I_bact"/>
    <property type="match status" value="1"/>
</dbReference>
<dbReference type="InterPro" id="IPR019757">
    <property type="entry name" value="Pept_S26A_signal_pept_1_Lys-AS"/>
</dbReference>
<evidence type="ECO:0000259" key="9">
    <source>
        <dbReference type="Pfam" id="PF10502"/>
    </source>
</evidence>
<dbReference type="PROSITE" id="PS00501">
    <property type="entry name" value="SPASE_I_1"/>
    <property type="match status" value="1"/>
</dbReference>
<keyword evidence="7" id="KW-0472">Membrane</keyword>
<dbReference type="EC" id="3.4.21.89" evidence="3 7"/>
<dbReference type="InterPro" id="IPR000223">
    <property type="entry name" value="Pept_S26A_signal_pept_1"/>
</dbReference>
<dbReference type="RefSeq" id="WP_284280345.1">
    <property type="nucleotide sequence ID" value="NZ_BSOJ01000009.1"/>
</dbReference>
<evidence type="ECO:0000313" key="10">
    <source>
        <dbReference type="EMBL" id="GLR25908.1"/>
    </source>
</evidence>
<evidence type="ECO:0000256" key="1">
    <source>
        <dbReference type="ARBA" id="ARBA00000677"/>
    </source>
</evidence>
<evidence type="ECO:0000256" key="7">
    <source>
        <dbReference type="RuleBase" id="RU003993"/>
    </source>
</evidence>
<comment type="similarity">
    <text evidence="2 8">Belongs to the peptidase S26 family.</text>
</comment>
<dbReference type="SUPFAM" id="SSF51306">
    <property type="entry name" value="LexA/Signal peptidase"/>
    <property type="match status" value="1"/>
</dbReference>